<evidence type="ECO:0000313" key="1">
    <source>
        <dbReference type="EMBL" id="TFK93377.1"/>
    </source>
</evidence>
<dbReference type="Proteomes" id="UP000308197">
    <property type="component" value="Unassembled WGS sequence"/>
</dbReference>
<keyword evidence="2" id="KW-1185">Reference proteome</keyword>
<accession>A0A5C3PX53</accession>
<organism evidence="1 2">
    <name type="scientific">Polyporus arcularius HHB13444</name>
    <dbReference type="NCBI Taxonomy" id="1314778"/>
    <lineage>
        <taxon>Eukaryota</taxon>
        <taxon>Fungi</taxon>
        <taxon>Dikarya</taxon>
        <taxon>Basidiomycota</taxon>
        <taxon>Agaricomycotina</taxon>
        <taxon>Agaricomycetes</taxon>
        <taxon>Polyporales</taxon>
        <taxon>Polyporaceae</taxon>
        <taxon>Polyporus</taxon>
    </lineage>
</organism>
<sequence>MRRPGATVALEFMRWDAIERIVTSHPRASQALDRNIAVTAYTATSGDLAKAPIFYADLGHEQVPGYCRDIWNALQTTHWRIQYWGHSSQPILTAFQHVLISALRFMLSTDISSRDDGWVGGVLSLLDIWCCMPAVPPDDDCVCVETMLSIITETRSAKLANCAFKGILRVLCSADHLDHSPRIVYTALAAADEWITRDGTADGGSESDRDVCLHAAEIVAHYILHPTSADLHPSPGPTQHAATPAGGTTLEKFWVILNRWKTSEPPLLDQFHCGDPTLCNSLAVVLFALKRIGLSIDSLEANGLPPRVEEALKGLENRGRSRESTPLAGWVAHERESITRNARFAFYSEASLARQSMSVKSFLLV</sequence>
<reference evidence="1 2" key="1">
    <citation type="journal article" date="2019" name="Nat. Ecol. Evol.">
        <title>Megaphylogeny resolves global patterns of mushroom evolution.</title>
        <authorList>
            <person name="Varga T."/>
            <person name="Krizsan K."/>
            <person name="Foldi C."/>
            <person name="Dima B."/>
            <person name="Sanchez-Garcia M."/>
            <person name="Sanchez-Ramirez S."/>
            <person name="Szollosi G.J."/>
            <person name="Szarkandi J.G."/>
            <person name="Papp V."/>
            <person name="Albert L."/>
            <person name="Andreopoulos W."/>
            <person name="Angelini C."/>
            <person name="Antonin V."/>
            <person name="Barry K.W."/>
            <person name="Bougher N.L."/>
            <person name="Buchanan P."/>
            <person name="Buyck B."/>
            <person name="Bense V."/>
            <person name="Catcheside P."/>
            <person name="Chovatia M."/>
            <person name="Cooper J."/>
            <person name="Damon W."/>
            <person name="Desjardin D."/>
            <person name="Finy P."/>
            <person name="Geml J."/>
            <person name="Haridas S."/>
            <person name="Hughes K."/>
            <person name="Justo A."/>
            <person name="Karasinski D."/>
            <person name="Kautmanova I."/>
            <person name="Kiss B."/>
            <person name="Kocsube S."/>
            <person name="Kotiranta H."/>
            <person name="LaButti K.M."/>
            <person name="Lechner B.E."/>
            <person name="Liimatainen K."/>
            <person name="Lipzen A."/>
            <person name="Lukacs Z."/>
            <person name="Mihaltcheva S."/>
            <person name="Morgado L.N."/>
            <person name="Niskanen T."/>
            <person name="Noordeloos M.E."/>
            <person name="Ohm R.A."/>
            <person name="Ortiz-Santana B."/>
            <person name="Ovrebo C."/>
            <person name="Racz N."/>
            <person name="Riley R."/>
            <person name="Savchenko A."/>
            <person name="Shiryaev A."/>
            <person name="Soop K."/>
            <person name="Spirin V."/>
            <person name="Szebenyi C."/>
            <person name="Tomsovsky M."/>
            <person name="Tulloss R.E."/>
            <person name="Uehling J."/>
            <person name="Grigoriev I.V."/>
            <person name="Vagvolgyi C."/>
            <person name="Papp T."/>
            <person name="Martin F.M."/>
            <person name="Miettinen O."/>
            <person name="Hibbett D.S."/>
            <person name="Nagy L.G."/>
        </authorList>
    </citation>
    <scope>NUCLEOTIDE SEQUENCE [LARGE SCALE GENOMIC DNA]</scope>
    <source>
        <strain evidence="1 2">HHB13444</strain>
    </source>
</reference>
<dbReference type="InParanoid" id="A0A5C3PX53"/>
<gene>
    <name evidence="1" type="ORF">K466DRAFT_130696</name>
</gene>
<name>A0A5C3PX53_9APHY</name>
<evidence type="ECO:0000313" key="2">
    <source>
        <dbReference type="Proteomes" id="UP000308197"/>
    </source>
</evidence>
<protein>
    <submittedName>
        <fullName evidence="1">Uncharacterized protein</fullName>
    </submittedName>
</protein>
<dbReference type="EMBL" id="ML210983">
    <property type="protein sequence ID" value="TFK93377.1"/>
    <property type="molecule type" value="Genomic_DNA"/>
</dbReference>
<dbReference type="AlphaFoldDB" id="A0A5C3PX53"/>
<proteinExistence type="predicted"/>